<dbReference type="AlphaFoldDB" id="B9SDH5"/>
<name>B9SDH5_RICCO</name>
<sequence length="82" mass="9312">MVEGKKFFGGDSIGSVDIALGWITVWLGTFEEVGAFKLFESDKYPLLDKWIQNFVKEQVIRGTLPSKDELIPVFQSYGIPRK</sequence>
<dbReference type="SUPFAM" id="SSF47616">
    <property type="entry name" value="GST C-terminal domain-like"/>
    <property type="match status" value="1"/>
</dbReference>
<dbReference type="Gene3D" id="1.20.1050.10">
    <property type="match status" value="1"/>
</dbReference>
<feature type="domain" description="GST C-terminal" evidence="1">
    <location>
        <begin position="1"/>
        <end position="74"/>
    </location>
</feature>
<dbReference type="EMBL" id="EQ973927">
    <property type="protein sequence ID" value="EEF38412.1"/>
    <property type="molecule type" value="Genomic_DNA"/>
</dbReference>
<dbReference type="InterPro" id="IPR045074">
    <property type="entry name" value="GST_C_Tau"/>
</dbReference>
<protein>
    <submittedName>
        <fullName evidence="2">Glutathione s-transferase, putative</fullName>
    </submittedName>
</protein>
<reference evidence="3" key="1">
    <citation type="journal article" date="2010" name="Nat. Biotechnol.">
        <title>Draft genome sequence of the oilseed species Ricinus communis.</title>
        <authorList>
            <person name="Chan A.P."/>
            <person name="Crabtree J."/>
            <person name="Zhao Q."/>
            <person name="Lorenzi H."/>
            <person name="Orvis J."/>
            <person name="Puiu D."/>
            <person name="Melake-Berhan A."/>
            <person name="Jones K.M."/>
            <person name="Redman J."/>
            <person name="Chen G."/>
            <person name="Cahoon E.B."/>
            <person name="Gedil M."/>
            <person name="Stanke M."/>
            <person name="Haas B.J."/>
            <person name="Wortman J.R."/>
            <person name="Fraser-Liggett C.M."/>
            <person name="Ravel J."/>
            <person name="Rabinowicz P.D."/>
        </authorList>
    </citation>
    <scope>NUCLEOTIDE SEQUENCE [LARGE SCALE GENOMIC DNA]</scope>
    <source>
        <strain evidence="3">cv. Hale</strain>
    </source>
</reference>
<proteinExistence type="predicted"/>
<evidence type="ECO:0000313" key="2">
    <source>
        <dbReference type="EMBL" id="EEF38412.1"/>
    </source>
</evidence>
<dbReference type="InParanoid" id="B9SDH5"/>
<accession>B9SDH5</accession>
<evidence type="ECO:0000313" key="3">
    <source>
        <dbReference type="Proteomes" id="UP000008311"/>
    </source>
</evidence>
<dbReference type="Pfam" id="PF00043">
    <property type="entry name" value="GST_C"/>
    <property type="match status" value="1"/>
</dbReference>
<dbReference type="GO" id="GO:0006749">
    <property type="term" value="P:glutathione metabolic process"/>
    <property type="evidence" value="ECO:0007669"/>
    <property type="project" value="InterPro"/>
</dbReference>
<dbReference type="CDD" id="cd03185">
    <property type="entry name" value="GST_C_Tau"/>
    <property type="match status" value="1"/>
</dbReference>
<evidence type="ECO:0000259" key="1">
    <source>
        <dbReference type="PROSITE" id="PS50405"/>
    </source>
</evidence>
<dbReference type="InterPro" id="IPR010987">
    <property type="entry name" value="Glutathione-S-Trfase_C-like"/>
</dbReference>
<dbReference type="InterPro" id="IPR036282">
    <property type="entry name" value="Glutathione-S-Trfase_C_sf"/>
</dbReference>
<dbReference type="InterPro" id="IPR004046">
    <property type="entry name" value="GST_C"/>
</dbReference>
<organism evidence="2 3">
    <name type="scientific">Ricinus communis</name>
    <name type="common">Castor bean</name>
    <dbReference type="NCBI Taxonomy" id="3988"/>
    <lineage>
        <taxon>Eukaryota</taxon>
        <taxon>Viridiplantae</taxon>
        <taxon>Streptophyta</taxon>
        <taxon>Embryophyta</taxon>
        <taxon>Tracheophyta</taxon>
        <taxon>Spermatophyta</taxon>
        <taxon>Magnoliopsida</taxon>
        <taxon>eudicotyledons</taxon>
        <taxon>Gunneridae</taxon>
        <taxon>Pentapetalae</taxon>
        <taxon>rosids</taxon>
        <taxon>fabids</taxon>
        <taxon>Malpighiales</taxon>
        <taxon>Euphorbiaceae</taxon>
        <taxon>Acalyphoideae</taxon>
        <taxon>Acalypheae</taxon>
        <taxon>Ricinus</taxon>
    </lineage>
</organism>
<dbReference type="GO" id="GO:0004364">
    <property type="term" value="F:glutathione transferase activity"/>
    <property type="evidence" value="ECO:0007669"/>
    <property type="project" value="InterPro"/>
</dbReference>
<keyword evidence="3" id="KW-1185">Reference proteome</keyword>
<dbReference type="PROSITE" id="PS50405">
    <property type="entry name" value="GST_CTER"/>
    <property type="match status" value="1"/>
</dbReference>
<dbReference type="STRING" id="3988.B9SDH5"/>
<dbReference type="eggNOG" id="KOG0406">
    <property type="taxonomic scope" value="Eukaryota"/>
</dbReference>
<gene>
    <name evidence="2" type="ORF">RCOM_1517920</name>
</gene>
<dbReference type="Proteomes" id="UP000008311">
    <property type="component" value="Unassembled WGS sequence"/>
</dbReference>